<organism evidence="2 3">
    <name type="scientific">Xylaria bambusicola</name>
    <dbReference type="NCBI Taxonomy" id="326684"/>
    <lineage>
        <taxon>Eukaryota</taxon>
        <taxon>Fungi</taxon>
        <taxon>Dikarya</taxon>
        <taxon>Ascomycota</taxon>
        <taxon>Pezizomycotina</taxon>
        <taxon>Sordariomycetes</taxon>
        <taxon>Xylariomycetidae</taxon>
        <taxon>Xylariales</taxon>
        <taxon>Xylariaceae</taxon>
        <taxon>Xylaria</taxon>
    </lineage>
</organism>
<comment type="caution">
    <text evidence="2">The sequence shown here is derived from an EMBL/GenBank/DDBJ whole genome shotgun (WGS) entry which is preliminary data.</text>
</comment>
<dbReference type="EMBL" id="JAWHQM010000035">
    <property type="protein sequence ID" value="KAK5633767.1"/>
    <property type="molecule type" value="Genomic_DNA"/>
</dbReference>
<feature type="region of interest" description="Disordered" evidence="1">
    <location>
        <begin position="247"/>
        <end position="309"/>
    </location>
</feature>
<evidence type="ECO:0000313" key="2">
    <source>
        <dbReference type="EMBL" id="KAK5633767.1"/>
    </source>
</evidence>
<gene>
    <name evidence="2" type="ORF">RRF57_009481</name>
</gene>
<dbReference type="AlphaFoldDB" id="A0AAN7Z7V7"/>
<evidence type="ECO:0000313" key="3">
    <source>
        <dbReference type="Proteomes" id="UP001305414"/>
    </source>
</evidence>
<name>A0AAN7Z7V7_9PEZI</name>
<proteinExistence type="predicted"/>
<sequence length="361" mass="40039">MGTSSRISLTYIGANSNETTADENPADGAATAESAIAPEHARLLSLYLFDMSNDEIDEASGRDAKKRKVKLDEILGCIHRRKVTLRERLIKGQYEPQMLGMRVHNMKKAAAAQVPKPPADVHNPPCDFLVPVQSKHPIKSKHNISDTVQSSHRYMTGNSIEDSQPDPHIAYKSTPIHQLHFPEALILSVKQNASKWQSKEHRPDLVFVVMRVVSSDVPDLHVFTSLGEATAHALHLISYKHPEAFALPQNNKDGETKAVKSEQGQGKGKGPKIVPSESSGSSPEDENPTLLIKEEDPELPPDFNNRGQLLLRDAPEPTYVFWGKYNIASFGLKMEFRRADGTAVRVSVHRKTLRKSARQTA</sequence>
<dbReference type="Proteomes" id="UP001305414">
    <property type="component" value="Unassembled WGS sequence"/>
</dbReference>
<protein>
    <submittedName>
        <fullName evidence="2">Uncharacterized protein</fullName>
    </submittedName>
</protein>
<keyword evidence="3" id="KW-1185">Reference proteome</keyword>
<accession>A0AAN7Z7V7</accession>
<evidence type="ECO:0000256" key="1">
    <source>
        <dbReference type="SAM" id="MobiDB-lite"/>
    </source>
</evidence>
<reference evidence="2 3" key="1">
    <citation type="submission" date="2023-10" db="EMBL/GenBank/DDBJ databases">
        <title>Draft genome sequence of Xylaria bambusicola isolate GMP-LS, the root and basal stem rot pathogen of sugarcane in Indonesia.</title>
        <authorList>
            <person name="Selvaraj P."/>
            <person name="Muralishankar V."/>
            <person name="Muruganantham S."/>
            <person name="Sp S."/>
            <person name="Haryani S."/>
            <person name="Lau K.J.X."/>
            <person name="Naqvi N.I."/>
        </authorList>
    </citation>
    <scope>NUCLEOTIDE SEQUENCE [LARGE SCALE GENOMIC DNA]</scope>
    <source>
        <strain evidence="2">GMP-LS</strain>
    </source>
</reference>